<keyword evidence="2" id="KW-1185">Reference proteome</keyword>
<dbReference type="AlphaFoldDB" id="A0AAX4HJE3"/>
<dbReference type="EMBL" id="CP139487">
    <property type="protein sequence ID" value="WPU63338.1"/>
    <property type="molecule type" value="Genomic_DNA"/>
</dbReference>
<dbReference type="RefSeq" id="WP_321389868.1">
    <property type="nucleotide sequence ID" value="NZ_CP139487.1"/>
</dbReference>
<proteinExistence type="predicted"/>
<dbReference type="KEGG" id="psti:SOO65_11640"/>
<protein>
    <submittedName>
        <fullName evidence="1">Uncharacterized protein</fullName>
    </submittedName>
</protein>
<gene>
    <name evidence="1" type="ORF">SOO65_11640</name>
</gene>
<reference evidence="1 2" key="1">
    <citation type="submission" date="2023-11" db="EMBL/GenBank/DDBJ databases">
        <title>Peredibacter starrii A3.12.</title>
        <authorList>
            <person name="Mitchell R.J."/>
        </authorList>
    </citation>
    <scope>NUCLEOTIDE SEQUENCE [LARGE SCALE GENOMIC DNA]</scope>
    <source>
        <strain evidence="1 2">A3.12</strain>
    </source>
</reference>
<organism evidence="1 2">
    <name type="scientific">Peredibacter starrii</name>
    <dbReference type="NCBI Taxonomy" id="28202"/>
    <lineage>
        <taxon>Bacteria</taxon>
        <taxon>Pseudomonadati</taxon>
        <taxon>Bdellovibrionota</taxon>
        <taxon>Bacteriovoracia</taxon>
        <taxon>Bacteriovoracales</taxon>
        <taxon>Bacteriovoracaceae</taxon>
        <taxon>Peredibacter</taxon>
    </lineage>
</organism>
<accession>A0AAX4HJE3</accession>
<dbReference type="Proteomes" id="UP001324634">
    <property type="component" value="Chromosome"/>
</dbReference>
<name>A0AAX4HJE3_9BACT</name>
<sequence>MESLIVISKVKKFIKEKADMNTSAGFFEPLNQDIVKACRDAMAHAQKLGRKTVMGKDFNLYVEKSDIQEALVVASKVKKLIKDELGLSTSSQAIDQLTVRVQTICLKAIENAKADKRKTVMDRDFTAPTSLT</sequence>
<evidence type="ECO:0000313" key="1">
    <source>
        <dbReference type="EMBL" id="WPU63338.1"/>
    </source>
</evidence>
<evidence type="ECO:0000313" key="2">
    <source>
        <dbReference type="Proteomes" id="UP001324634"/>
    </source>
</evidence>